<reference evidence="1" key="2">
    <citation type="submission" date="2022-06" db="UniProtKB">
        <authorList>
            <consortium name="EnsemblMetazoa"/>
        </authorList>
    </citation>
    <scope>IDENTIFICATION</scope>
    <source>
        <strain evidence="1">DF5081</strain>
    </source>
</reference>
<accession>A0A8R1ETX8</accession>
<sequence length="72" mass="7825">MVIGESRIGVEHLPIIEDENELETPLVETRTLPAPNDVNANKAPISINPFIEPPLPAEQTPKVENGKCVCVP</sequence>
<organism evidence="1 2">
    <name type="scientific">Caenorhabditis japonica</name>
    <dbReference type="NCBI Taxonomy" id="281687"/>
    <lineage>
        <taxon>Eukaryota</taxon>
        <taxon>Metazoa</taxon>
        <taxon>Ecdysozoa</taxon>
        <taxon>Nematoda</taxon>
        <taxon>Chromadorea</taxon>
        <taxon>Rhabditida</taxon>
        <taxon>Rhabditina</taxon>
        <taxon>Rhabditomorpha</taxon>
        <taxon>Rhabditoidea</taxon>
        <taxon>Rhabditidae</taxon>
        <taxon>Peloderinae</taxon>
        <taxon>Caenorhabditis</taxon>
    </lineage>
</organism>
<dbReference type="Proteomes" id="UP000005237">
    <property type="component" value="Unassembled WGS sequence"/>
</dbReference>
<dbReference type="AlphaFoldDB" id="A0A8R1ETX8"/>
<keyword evidence="2" id="KW-1185">Reference proteome</keyword>
<name>A0A8R1ETX8_CAEJA</name>
<protein>
    <submittedName>
        <fullName evidence="1">Uncharacterized protein</fullName>
    </submittedName>
</protein>
<evidence type="ECO:0000313" key="2">
    <source>
        <dbReference type="Proteomes" id="UP000005237"/>
    </source>
</evidence>
<proteinExistence type="predicted"/>
<dbReference type="EnsemblMetazoa" id="CJA42753.1">
    <property type="protein sequence ID" value="CJA42753.1"/>
    <property type="gene ID" value="WBGene00218601"/>
</dbReference>
<evidence type="ECO:0000313" key="1">
    <source>
        <dbReference type="EnsemblMetazoa" id="CJA42753.1"/>
    </source>
</evidence>
<reference evidence="2" key="1">
    <citation type="submission" date="2010-08" db="EMBL/GenBank/DDBJ databases">
        <authorList>
            <consortium name="Caenorhabditis japonica Sequencing Consortium"/>
            <person name="Wilson R.K."/>
        </authorList>
    </citation>
    <scope>NUCLEOTIDE SEQUENCE [LARGE SCALE GENOMIC DNA]</scope>
    <source>
        <strain evidence="2">DF5081</strain>
    </source>
</reference>